<organism evidence="1 2">
    <name type="scientific">Pandoravirus inopinatum</name>
    <dbReference type="NCBI Taxonomy" id="1605721"/>
    <lineage>
        <taxon>Viruses</taxon>
        <taxon>Pandoravirus</taxon>
    </lineage>
</organism>
<reference evidence="1 2" key="1">
    <citation type="journal article" date="2015" name="Parasitol. Res.">
        <title>Viruses in close associations with free-living amoebae.</title>
        <authorList>
            <person name="Scheid P."/>
        </authorList>
    </citation>
    <scope>NUCLEOTIDE SEQUENCE [LARGE SCALE GENOMIC DNA]</scope>
    <source>
        <strain evidence="1">KlaHel</strain>
    </source>
</reference>
<proteinExistence type="predicted"/>
<dbReference type="KEGG" id="vg:23462353"/>
<evidence type="ECO:0000313" key="2">
    <source>
        <dbReference type="Proteomes" id="UP000202511"/>
    </source>
</evidence>
<dbReference type="GeneID" id="23462353"/>
<dbReference type="RefSeq" id="YP_009119671.1">
    <property type="nucleotide sequence ID" value="NC_026440.1"/>
</dbReference>
<evidence type="ECO:0000313" key="1">
    <source>
        <dbReference type="EMBL" id="AJF97436.1"/>
    </source>
</evidence>
<protein>
    <submittedName>
        <fullName evidence="1">Uncharacterized protein</fullName>
    </submittedName>
</protein>
<dbReference type="EMBL" id="KP136319">
    <property type="protein sequence ID" value="AJF97436.1"/>
    <property type="molecule type" value="Genomic_DNA"/>
</dbReference>
<sequence length="100" mass="11056">MATYIVSRDNTPSVLLHKINEYGPFTGVCPTCSGVPTYYADMPNGDLSRTCDACLDKADYVRRHCTYEYCRTCCPAKAEGHDRENGVRGFMVGNTGCCLQ</sequence>
<name>A0A0B5J9A4_9VIRU</name>
<accession>A0A0B5J9A4</accession>
<dbReference type="Proteomes" id="UP000202511">
    <property type="component" value="Segment"/>
</dbReference>